<dbReference type="Proteomes" id="UP000028007">
    <property type="component" value="Unassembled WGS sequence"/>
</dbReference>
<evidence type="ECO:0000313" key="4">
    <source>
        <dbReference type="EMBL" id="KEQ28443.1"/>
    </source>
</evidence>
<dbReference type="Pfam" id="PF05163">
    <property type="entry name" value="DinB"/>
    <property type="match status" value="1"/>
</dbReference>
<reference evidence="4 5" key="1">
    <citation type="journal article" date="1992" name="Int. J. Syst. Bacteriol.">
        <title>Sphingobacterium antarcticus sp. nov. a Psychrotrophic Bacterium from the Soils of Schirmacher Oasis, Antarctica.</title>
        <authorList>
            <person name="Shivaji S."/>
            <person name="Ray M.K."/>
            <person name="Rao N.S."/>
            <person name="Saiserr L."/>
            <person name="Jagannadham M.V."/>
            <person name="Kumar G.S."/>
            <person name="Reddy G."/>
            <person name="Bhargava P.M."/>
        </authorList>
    </citation>
    <scope>NUCLEOTIDE SEQUENCE [LARGE SCALE GENOMIC DNA]</scope>
    <source>
        <strain evidence="4 5">4BY</strain>
    </source>
</reference>
<dbReference type="SUPFAM" id="SSF109854">
    <property type="entry name" value="DinB/YfiT-like putative metalloenzymes"/>
    <property type="match status" value="1"/>
</dbReference>
<protein>
    <recommendedName>
        <fullName evidence="6">Damage-inducible protein DinB</fullName>
    </recommendedName>
</protein>
<evidence type="ECO:0000256" key="3">
    <source>
        <dbReference type="PIRSR" id="PIRSR607837-1"/>
    </source>
</evidence>
<dbReference type="GO" id="GO:0046872">
    <property type="term" value="F:metal ion binding"/>
    <property type="evidence" value="ECO:0007669"/>
    <property type="project" value="UniProtKB-KW"/>
</dbReference>
<accession>A0A081PCM0</accession>
<feature type="binding site" evidence="3">
    <location>
        <position position="48"/>
    </location>
    <ligand>
        <name>a divalent metal cation</name>
        <dbReference type="ChEBI" id="CHEBI:60240"/>
    </ligand>
</feature>
<feature type="binding site" evidence="3">
    <location>
        <position position="127"/>
    </location>
    <ligand>
        <name>a divalent metal cation</name>
        <dbReference type="ChEBI" id="CHEBI:60240"/>
    </ligand>
</feature>
<dbReference type="RefSeq" id="WP_037444350.1">
    <property type="nucleotide sequence ID" value="NZ_JNFF01000116.1"/>
</dbReference>
<dbReference type="EMBL" id="JNFF01000116">
    <property type="protein sequence ID" value="KEQ28443.1"/>
    <property type="molecule type" value="Genomic_DNA"/>
</dbReference>
<organism evidence="4 5">
    <name type="scientific">Pedobacter antarcticus 4BY</name>
    <dbReference type="NCBI Taxonomy" id="1358423"/>
    <lineage>
        <taxon>Bacteria</taxon>
        <taxon>Pseudomonadati</taxon>
        <taxon>Bacteroidota</taxon>
        <taxon>Sphingobacteriia</taxon>
        <taxon>Sphingobacteriales</taxon>
        <taxon>Sphingobacteriaceae</taxon>
        <taxon>Pedobacter</taxon>
    </lineage>
</organism>
<dbReference type="eggNOG" id="COG2318">
    <property type="taxonomic scope" value="Bacteria"/>
</dbReference>
<evidence type="ECO:0008006" key="6">
    <source>
        <dbReference type="Google" id="ProtNLM"/>
    </source>
</evidence>
<comment type="similarity">
    <text evidence="1">Belongs to the DinB family.</text>
</comment>
<dbReference type="AlphaFoldDB" id="A0A081PCM0"/>
<evidence type="ECO:0000256" key="2">
    <source>
        <dbReference type="ARBA" id="ARBA00022723"/>
    </source>
</evidence>
<keyword evidence="2 3" id="KW-0479">Metal-binding</keyword>
<dbReference type="OrthoDB" id="119432at2"/>
<dbReference type="InterPro" id="IPR034660">
    <property type="entry name" value="DinB/YfiT-like"/>
</dbReference>
<proteinExistence type="inferred from homology"/>
<feature type="binding site" evidence="3">
    <location>
        <position position="131"/>
    </location>
    <ligand>
        <name>a divalent metal cation</name>
        <dbReference type="ChEBI" id="CHEBI:60240"/>
    </ligand>
</feature>
<sequence>MYRSISDFEKNYQEETAQTRKLFSLITEDKKNIKIHENIRSLNRLAWHITQTITEMGLHAGLIDSDPMADLSSPSTIEEIIQLHEEHSSLLKKRVRLKWTDSSLEDSIDMYGEQWPKGKVLHVLIAHEAHHRSQMTIIMRMLDLPIIGIYGPSKEEWQAIGLPAME</sequence>
<evidence type="ECO:0000313" key="5">
    <source>
        <dbReference type="Proteomes" id="UP000028007"/>
    </source>
</evidence>
<dbReference type="InterPro" id="IPR007837">
    <property type="entry name" value="DinB"/>
</dbReference>
<name>A0A081PCM0_9SPHI</name>
<dbReference type="Gene3D" id="1.20.120.450">
    <property type="entry name" value="dinb family like domain"/>
    <property type="match status" value="1"/>
</dbReference>
<evidence type="ECO:0000256" key="1">
    <source>
        <dbReference type="ARBA" id="ARBA00008635"/>
    </source>
</evidence>
<keyword evidence="5" id="KW-1185">Reference proteome</keyword>
<comment type="caution">
    <text evidence="4">The sequence shown here is derived from an EMBL/GenBank/DDBJ whole genome shotgun (WGS) entry which is preliminary data.</text>
</comment>
<gene>
    <name evidence="4" type="ORF">N180_02075</name>
</gene>